<evidence type="ECO:0000313" key="1">
    <source>
        <dbReference type="EMBL" id="MBK3495671.1"/>
    </source>
</evidence>
<dbReference type="GO" id="GO:0016301">
    <property type="term" value="F:kinase activity"/>
    <property type="evidence" value="ECO:0007669"/>
    <property type="project" value="UniProtKB-KW"/>
</dbReference>
<dbReference type="InterPro" id="IPR003203">
    <property type="entry name" value="CobU/CobP"/>
</dbReference>
<reference evidence="1 2" key="1">
    <citation type="submission" date="2020-12" db="EMBL/GenBank/DDBJ databases">
        <title>YIM B01967 draft genome.</title>
        <authorList>
            <person name="Yan X."/>
        </authorList>
    </citation>
    <scope>NUCLEOTIDE SEQUENCE [LARGE SCALE GENOMIC DNA]</scope>
    <source>
        <strain evidence="1 2">YIM B01967</strain>
    </source>
</reference>
<dbReference type="Proteomes" id="UP000618943">
    <property type="component" value="Unassembled WGS sequence"/>
</dbReference>
<keyword evidence="1" id="KW-0418">Kinase</keyword>
<keyword evidence="2" id="KW-1185">Reference proteome</keyword>
<accession>A0ABS1H8D8</accession>
<dbReference type="GO" id="GO:0016779">
    <property type="term" value="F:nucleotidyltransferase activity"/>
    <property type="evidence" value="ECO:0007669"/>
    <property type="project" value="UniProtKB-KW"/>
</dbReference>
<name>A0ABS1H8D8_9BACL</name>
<dbReference type="EMBL" id="JAEOAH010000017">
    <property type="protein sequence ID" value="MBK3495671.1"/>
    <property type="molecule type" value="Genomic_DNA"/>
</dbReference>
<dbReference type="Pfam" id="PF02283">
    <property type="entry name" value="CobU"/>
    <property type="match status" value="1"/>
</dbReference>
<keyword evidence="1" id="KW-0548">Nucleotidyltransferase</keyword>
<proteinExistence type="predicted"/>
<sequence length="133" mass="15116">MHVFIGGAYNGKRQYVRSWLEEQGKQDIAWLEGELPMVMPEAATIVVAGLEHVLADKLEMDEDTLAAEFIEQLKVLDASRELIVIVTEMGRGIVPIEANARKLRDVCGRFYQQLFKISPQITRIWYGIAEPIK</sequence>
<dbReference type="Gene3D" id="3.40.50.300">
    <property type="entry name" value="P-loop containing nucleotide triphosphate hydrolases"/>
    <property type="match status" value="1"/>
</dbReference>
<protein>
    <submittedName>
        <fullName evidence="1">Bifunctional adenosylcobinamide kinase/adenosylcobinamide-phosphate guanylyltransferase</fullName>
    </submittedName>
</protein>
<evidence type="ECO:0000313" key="2">
    <source>
        <dbReference type="Proteomes" id="UP000618943"/>
    </source>
</evidence>
<gene>
    <name evidence="1" type="ORF">JFL43_12570</name>
</gene>
<keyword evidence="1" id="KW-0808">Transferase</keyword>
<comment type="caution">
    <text evidence="1">The sequence shown here is derived from an EMBL/GenBank/DDBJ whole genome shotgun (WGS) entry which is preliminary data.</text>
</comment>
<organism evidence="1 2">
    <name type="scientific">Viridibacillus soli</name>
    <dbReference type="NCBI Taxonomy" id="2798301"/>
    <lineage>
        <taxon>Bacteria</taxon>
        <taxon>Bacillati</taxon>
        <taxon>Bacillota</taxon>
        <taxon>Bacilli</taxon>
        <taxon>Bacillales</taxon>
        <taxon>Caryophanaceae</taxon>
        <taxon>Viridibacillus</taxon>
    </lineage>
</organism>
<dbReference type="RefSeq" id="WP_200749299.1">
    <property type="nucleotide sequence ID" value="NZ_JAEOAH010000017.1"/>
</dbReference>
<dbReference type="InterPro" id="IPR027417">
    <property type="entry name" value="P-loop_NTPase"/>
</dbReference>
<dbReference type="SUPFAM" id="SSF52540">
    <property type="entry name" value="P-loop containing nucleoside triphosphate hydrolases"/>
    <property type="match status" value="1"/>
</dbReference>